<organism evidence="2">
    <name type="scientific">Drosophila simulans</name>
    <name type="common">Fruit fly</name>
    <dbReference type="NCBI Taxonomy" id="7240"/>
    <lineage>
        <taxon>Eukaryota</taxon>
        <taxon>Metazoa</taxon>
        <taxon>Ecdysozoa</taxon>
        <taxon>Arthropoda</taxon>
        <taxon>Hexapoda</taxon>
        <taxon>Insecta</taxon>
        <taxon>Pterygota</taxon>
        <taxon>Neoptera</taxon>
        <taxon>Endopterygota</taxon>
        <taxon>Diptera</taxon>
        <taxon>Brachycera</taxon>
        <taxon>Muscomorpha</taxon>
        <taxon>Ephydroidea</taxon>
        <taxon>Drosophilidae</taxon>
        <taxon>Drosophila</taxon>
        <taxon>Sophophora</taxon>
    </lineage>
</organism>
<feature type="region of interest" description="Disordered" evidence="1">
    <location>
        <begin position="1"/>
        <end position="46"/>
    </location>
</feature>
<proteinExistence type="predicted"/>
<reference evidence="2" key="2">
    <citation type="submission" date="2014-06" db="EMBL/GenBank/DDBJ databases">
        <authorList>
            <person name="Hu T."/>
            <person name="Eisen M.B."/>
            <person name="Thornton K.R."/>
            <person name="Andolfatto P."/>
        </authorList>
    </citation>
    <scope>NUCLEOTIDE SEQUENCE</scope>
    <source>
        <strain evidence="2">W501</strain>
    </source>
</reference>
<reference evidence="2" key="3">
    <citation type="submission" date="2015-04" db="EMBL/GenBank/DDBJ databases">
        <authorList>
            <consortium name="FlyBase"/>
        </authorList>
    </citation>
    <scope>NUCLEOTIDE SEQUENCE</scope>
    <source>
        <strain evidence="2">W501</strain>
    </source>
</reference>
<sequence length="128" mass="14575">MYQNGLAAKASYMGSKPKAKQGQDEQDAGGAKEQINRPQNRTNTKQTKCERTLNCDGQQKIALRWALGNEVLCQMRSLFPPLTSQFFQLDRRTTKIFEELPQSVLRRKRKGGANSGGIYFYYSFNKTT</sequence>
<dbReference type="Proteomes" id="UP000035880">
    <property type="component" value="Chromosome 3L"/>
</dbReference>
<dbReference type="AlphaFoldDB" id="A0A0J9RUD3"/>
<protein>
    <submittedName>
        <fullName evidence="2">Uncharacterized protein, isoform A</fullName>
    </submittedName>
</protein>
<dbReference type="KEGG" id="dsi:Dsimw501_GD27880"/>
<dbReference type="Bgee" id="FBgn0269170">
    <property type="expression patterns" value="Expressed in male reproductive system and 1 other cell type or tissue"/>
</dbReference>
<accession>A0A0J9RUD3</accession>
<name>A0A0J9RUD3_DROSI</name>
<evidence type="ECO:0000313" key="2">
    <source>
        <dbReference type="EMBL" id="KMY98879.1"/>
    </source>
</evidence>
<evidence type="ECO:0000256" key="1">
    <source>
        <dbReference type="SAM" id="MobiDB-lite"/>
    </source>
</evidence>
<reference evidence="2" key="1">
    <citation type="journal article" date="2013" name="Genome Res.">
        <title>A second-generation assembly of the Drosophila simulans genome provides new insights into patterns of lineage-specific divergence.</title>
        <authorList>
            <person name="Hu T.T."/>
            <person name="Eisen M.B."/>
            <person name="Thornton K.R."/>
            <person name="Andolfatto P."/>
        </authorList>
    </citation>
    <scope>NUCLEOTIDE SEQUENCE [LARGE SCALE GENOMIC DNA]</scope>
    <source>
        <strain evidence="2">W501</strain>
    </source>
</reference>
<feature type="compositionally biased region" description="Polar residues" evidence="1">
    <location>
        <begin position="36"/>
        <end position="46"/>
    </location>
</feature>
<dbReference type="EMBL" id="CM002912">
    <property type="protein sequence ID" value="KMY98879.1"/>
    <property type="molecule type" value="Genomic_DNA"/>
</dbReference>
<gene>
    <name evidence="2" type="primary">Dsim\GD27880</name>
    <name evidence="2" type="ORF">Dsimw501_GD27880</name>
</gene>